<organism evidence="1 2">
    <name type="scientific">Erysiphe pulchra</name>
    <dbReference type="NCBI Taxonomy" id="225359"/>
    <lineage>
        <taxon>Eukaryota</taxon>
        <taxon>Fungi</taxon>
        <taxon>Dikarya</taxon>
        <taxon>Ascomycota</taxon>
        <taxon>Pezizomycotina</taxon>
        <taxon>Leotiomycetes</taxon>
        <taxon>Erysiphales</taxon>
        <taxon>Erysiphaceae</taxon>
        <taxon>Erysiphe</taxon>
    </lineage>
</organism>
<keyword evidence="2" id="KW-1185">Reference proteome</keyword>
<dbReference type="EMBL" id="PEDP01005960">
    <property type="protein sequence ID" value="POS81915.1"/>
    <property type="molecule type" value="Genomic_DNA"/>
</dbReference>
<dbReference type="STRING" id="225359.A0A2S4PIT5"/>
<name>A0A2S4PIT5_9PEZI</name>
<evidence type="ECO:0000313" key="1">
    <source>
        <dbReference type="EMBL" id="POS81915.1"/>
    </source>
</evidence>
<reference evidence="1 2" key="1">
    <citation type="submission" date="2017-10" db="EMBL/GenBank/DDBJ databases">
        <title>Development of genomic resources for the powdery mildew, Erysiphe pulchra.</title>
        <authorList>
            <person name="Wadl P.A."/>
            <person name="Mack B.M."/>
            <person name="Moore G."/>
            <person name="Beltz S.B."/>
        </authorList>
    </citation>
    <scope>NUCLEOTIDE SEQUENCE [LARGE SCALE GENOMIC DNA]</scope>
    <source>
        <strain evidence="1">Cflorida</strain>
    </source>
</reference>
<proteinExistence type="predicted"/>
<evidence type="ECO:0000313" key="2">
    <source>
        <dbReference type="Proteomes" id="UP000237438"/>
    </source>
</evidence>
<accession>A0A2S4PIT5</accession>
<dbReference type="AlphaFoldDB" id="A0A2S4PIT5"/>
<protein>
    <submittedName>
        <fullName evidence="1">Uncharacterized protein</fullName>
    </submittedName>
</protein>
<sequence>VFALIAKDKTGRKLLLSLSDHLPKDIFLVAARNLFNFLLPKIPTNVIRIEGKIPVAGGEVIAELEQVTGLTPKSIRYMGKSKFGAPNRTWMVFYDKDSALNPGFRLFEDSGQTKLNHKRCLGFYSTGCCSRAPAFGKNGLIMHSEEECKALT</sequence>
<comment type="caution">
    <text evidence="1">The sequence shown here is derived from an EMBL/GenBank/DDBJ whole genome shotgun (WGS) entry which is preliminary data.</text>
</comment>
<feature type="non-terminal residue" evidence="1">
    <location>
        <position position="1"/>
    </location>
</feature>
<feature type="non-terminal residue" evidence="1">
    <location>
        <position position="152"/>
    </location>
</feature>
<gene>
    <name evidence="1" type="ORF">EPUL_006851</name>
</gene>
<dbReference type="Proteomes" id="UP000237438">
    <property type="component" value="Unassembled WGS sequence"/>
</dbReference>